<name>A0A0F9W9W8_9MICR</name>
<keyword evidence="4" id="KW-1185">Reference proteome</keyword>
<dbReference type="SUPFAM" id="SSF56672">
    <property type="entry name" value="DNA/RNA polymerases"/>
    <property type="match status" value="1"/>
</dbReference>
<dbReference type="PANTHER" id="PTHR33064:SF37">
    <property type="entry name" value="RIBONUCLEASE H"/>
    <property type="match status" value="1"/>
</dbReference>
<dbReference type="RefSeq" id="XP_024330148.1">
    <property type="nucleotide sequence ID" value="XM_024476379.1"/>
</dbReference>
<dbReference type="VEuPathDB" id="MicrosporidiaDB:AAJ76_760003191"/>
<dbReference type="EMBL" id="JPQZ01000075">
    <property type="protein sequence ID" value="KKO74406.1"/>
    <property type="molecule type" value="Genomic_DNA"/>
</dbReference>
<feature type="region of interest" description="Disordered" evidence="1">
    <location>
        <begin position="1"/>
        <end position="22"/>
    </location>
</feature>
<dbReference type="InterPro" id="IPR043128">
    <property type="entry name" value="Rev_trsase/Diguanyl_cyclase"/>
</dbReference>
<dbReference type="InterPro" id="IPR000477">
    <property type="entry name" value="RT_dom"/>
</dbReference>
<evidence type="ECO:0000313" key="3">
    <source>
        <dbReference type="EMBL" id="KKO74406.1"/>
    </source>
</evidence>
<dbReference type="VEuPathDB" id="MicrosporidiaDB:NCER_102322"/>
<dbReference type="GeneID" id="36321332"/>
<organism evidence="3 4">
    <name type="scientific">Vairimorpha ceranae</name>
    <dbReference type="NCBI Taxonomy" id="40302"/>
    <lineage>
        <taxon>Eukaryota</taxon>
        <taxon>Fungi</taxon>
        <taxon>Fungi incertae sedis</taxon>
        <taxon>Microsporidia</taxon>
        <taxon>Nosematidae</taxon>
        <taxon>Vairimorpha</taxon>
    </lineage>
</organism>
<dbReference type="Proteomes" id="UP000034350">
    <property type="component" value="Unassembled WGS sequence"/>
</dbReference>
<evidence type="ECO:0000313" key="4">
    <source>
        <dbReference type="Proteomes" id="UP000034350"/>
    </source>
</evidence>
<gene>
    <name evidence="3" type="ORF">AAJ76_760003191</name>
</gene>
<dbReference type="PANTHER" id="PTHR33064">
    <property type="entry name" value="POL PROTEIN"/>
    <property type="match status" value="1"/>
</dbReference>
<protein>
    <submittedName>
        <fullName evidence="3">Krab-a domain-containing protein</fullName>
    </submittedName>
</protein>
<dbReference type="CDD" id="cd01647">
    <property type="entry name" value="RT_LTR"/>
    <property type="match status" value="1"/>
</dbReference>
<dbReference type="Pfam" id="PF00078">
    <property type="entry name" value="RVT_1"/>
    <property type="match status" value="1"/>
</dbReference>
<comment type="caution">
    <text evidence="3">The sequence shown here is derived from an EMBL/GenBank/DDBJ whole genome shotgun (WGS) entry which is preliminary data.</text>
</comment>
<proteinExistence type="predicted"/>
<reference evidence="3 4" key="1">
    <citation type="journal article" date="2015" name="Environ. Microbiol.">
        <title>Genome analyses suggest the presence of polyploidy and recent human-driven expansions in eight global populations of the honeybee pathogen Nosema ceranae.</title>
        <authorList>
            <person name="Pelin A."/>
            <person name="Selman M."/>
            <person name="Aris-Brosou S."/>
            <person name="Farinelli L."/>
            <person name="Corradi N."/>
        </authorList>
    </citation>
    <scope>NUCLEOTIDE SEQUENCE [LARGE SCALE GENOMIC DNA]</scope>
    <source>
        <strain evidence="3 4">PA08 1199</strain>
    </source>
</reference>
<dbReference type="AlphaFoldDB" id="A0A0F9W9W8"/>
<accession>A0A0F9W9W8</accession>
<evidence type="ECO:0000259" key="2">
    <source>
        <dbReference type="PROSITE" id="PS50878"/>
    </source>
</evidence>
<evidence type="ECO:0000256" key="1">
    <source>
        <dbReference type="SAM" id="MobiDB-lite"/>
    </source>
</evidence>
<dbReference type="InterPro" id="IPR051320">
    <property type="entry name" value="Viral_Replic_Matur_Polypro"/>
</dbReference>
<dbReference type="PROSITE" id="PS50878">
    <property type="entry name" value="RT_POL"/>
    <property type="match status" value="1"/>
</dbReference>
<feature type="domain" description="Reverse transcriptase" evidence="2">
    <location>
        <begin position="1"/>
        <end position="171"/>
    </location>
</feature>
<dbReference type="InterPro" id="IPR043502">
    <property type="entry name" value="DNA/RNA_pol_sf"/>
</dbReference>
<dbReference type="VEuPathDB" id="MicrosporidiaDB:G9O61_00g014120"/>
<sequence length="252" mass="29492">MNNLHNHQQQENHKINGGSHKSTIPHEVNNPFKLHQFSLASGASIVENFLSSNRLPAFLATGFFQVPIRELDKEKTAFYTGSRLIRFTKMPQGFKNSFAIFQRAMQLILKDLLGACCVVYIDDILICGESIEEHNFNLTKVIARIKKYRLEENIEKRIERTESIKFLGYEISYNTVKPSLERAHGIIECKSPESRKDIQRFIGMINYDRQFVQGLSNYLKSLYRLQSKDVKFMWTEIEENILWRLKLNRNKD</sequence>
<dbReference type="OrthoDB" id="2193886at2759"/>
<dbReference type="Gene3D" id="3.30.70.270">
    <property type="match status" value="2"/>
</dbReference>